<keyword evidence="1" id="KW-0472">Membrane</keyword>
<evidence type="ECO:0000256" key="1">
    <source>
        <dbReference type="SAM" id="Phobius"/>
    </source>
</evidence>
<reference evidence="2" key="1">
    <citation type="submission" date="2018-05" db="EMBL/GenBank/DDBJ databases">
        <authorList>
            <person name="Lanie J.A."/>
            <person name="Ng W.-L."/>
            <person name="Kazmierczak K.M."/>
            <person name="Andrzejewski T.M."/>
            <person name="Davidsen T.M."/>
            <person name="Wayne K.J."/>
            <person name="Tettelin H."/>
            <person name="Glass J.I."/>
            <person name="Rusch D."/>
            <person name="Podicherti R."/>
            <person name="Tsui H.-C.T."/>
            <person name="Winkler M.E."/>
        </authorList>
    </citation>
    <scope>NUCLEOTIDE SEQUENCE</scope>
</reference>
<dbReference type="AlphaFoldDB" id="A0A381PCL8"/>
<keyword evidence="1" id="KW-0812">Transmembrane</keyword>
<keyword evidence="1" id="KW-1133">Transmembrane helix</keyword>
<feature type="transmembrane region" description="Helical" evidence="1">
    <location>
        <begin position="32"/>
        <end position="50"/>
    </location>
</feature>
<accession>A0A381PCL8</accession>
<organism evidence="2">
    <name type="scientific">marine metagenome</name>
    <dbReference type="NCBI Taxonomy" id="408172"/>
    <lineage>
        <taxon>unclassified sequences</taxon>
        <taxon>metagenomes</taxon>
        <taxon>ecological metagenomes</taxon>
    </lineage>
</organism>
<feature type="transmembrane region" description="Helical" evidence="1">
    <location>
        <begin position="6"/>
        <end position="25"/>
    </location>
</feature>
<gene>
    <name evidence="2" type="ORF">METZ01_LOCUS17589</name>
</gene>
<sequence length="57" mass="6669">MDDGLLCNVISFLVIMSYFFGRPFVIKYIPEWLDYFIVIILAFATGWNLVDVISLYL</sequence>
<protein>
    <submittedName>
        <fullName evidence="2">Uncharacterized protein</fullName>
    </submittedName>
</protein>
<evidence type="ECO:0000313" key="2">
    <source>
        <dbReference type="EMBL" id="SUZ64735.1"/>
    </source>
</evidence>
<name>A0A381PCL8_9ZZZZ</name>
<proteinExistence type="predicted"/>
<dbReference type="EMBL" id="UINC01000941">
    <property type="protein sequence ID" value="SUZ64735.1"/>
    <property type="molecule type" value="Genomic_DNA"/>
</dbReference>